<accession>A0AAV7FGY3</accession>
<dbReference type="Pfam" id="PF02519">
    <property type="entry name" value="Auxin_inducible"/>
    <property type="match status" value="1"/>
</dbReference>
<organism evidence="2 3">
    <name type="scientific">Aristolochia fimbriata</name>
    <name type="common">White veined hardy Dutchman's pipe vine</name>
    <dbReference type="NCBI Taxonomy" id="158543"/>
    <lineage>
        <taxon>Eukaryota</taxon>
        <taxon>Viridiplantae</taxon>
        <taxon>Streptophyta</taxon>
        <taxon>Embryophyta</taxon>
        <taxon>Tracheophyta</taxon>
        <taxon>Spermatophyta</taxon>
        <taxon>Magnoliopsida</taxon>
        <taxon>Magnoliidae</taxon>
        <taxon>Piperales</taxon>
        <taxon>Aristolochiaceae</taxon>
        <taxon>Aristolochia</taxon>
    </lineage>
</organism>
<sequence>MGVVATGTAKKLFWVQSLTRIRSALRSEVPRGHFPVYVGDSQKRFLVPLSFLKNASFQGLLREAEEEFGFDNRMGGLLIPCAEDVFVALVSQLNRRRPATEFRG</sequence>
<protein>
    <recommendedName>
        <fullName evidence="4">Small auxin up regulated protein</fullName>
    </recommendedName>
</protein>
<name>A0AAV7FGY3_ARIFI</name>
<gene>
    <name evidence="2" type="ORF">H6P81_003466</name>
</gene>
<dbReference type="PANTHER" id="PTHR31929">
    <property type="entry name" value="SAUR-LIKE AUXIN-RESPONSIVE PROTEIN FAMILY-RELATED"/>
    <property type="match status" value="1"/>
</dbReference>
<comment type="similarity">
    <text evidence="1">Belongs to the ARG7 family.</text>
</comment>
<keyword evidence="3" id="KW-1185">Reference proteome</keyword>
<proteinExistence type="inferred from homology"/>
<evidence type="ECO:0000313" key="3">
    <source>
        <dbReference type="Proteomes" id="UP000825729"/>
    </source>
</evidence>
<evidence type="ECO:0000256" key="1">
    <source>
        <dbReference type="ARBA" id="ARBA00006974"/>
    </source>
</evidence>
<dbReference type="EMBL" id="JAINDJ010000002">
    <property type="protein sequence ID" value="KAG9458958.1"/>
    <property type="molecule type" value="Genomic_DNA"/>
</dbReference>
<dbReference type="Proteomes" id="UP000825729">
    <property type="component" value="Unassembled WGS sequence"/>
</dbReference>
<reference evidence="2 3" key="1">
    <citation type="submission" date="2021-07" db="EMBL/GenBank/DDBJ databases">
        <title>The Aristolochia fimbriata genome: insights into angiosperm evolution, floral development and chemical biosynthesis.</title>
        <authorList>
            <person name="Jiao Y."/>
        </authorList>
    </citation>
    <scope>NUCLEOTIDE SEQUENCE [LARGE SCALE GENOMIC DNA]</scope>
    <source>
        <strain evidence="2">IBCAS-2021</strain>
        <tissue evidence="2">Leaf</tissue>
    </source>
</reference>
<evidence type="ECO:0000313" key="2">
    <source>
        <dbReference type="EMBL" id="KAG9458958.1"/>
    </source>
</evidence>
<dbReference type="AlphaFoldDB" id="A0AAV7FGY3"/>
<dbReference type="GO" id="GO:0009733">
    <property type="term" value="P:response to auxin"/>
    <property type="evidence" value="ECO:0007669"/>
    <property type="project" value="InterPro"/>
</dbReference>
<evidence type="ECO:0008006" key="4">
    <source>
        <dbReference type="Google" id="ProtNLM"/>
    </source>
</evidence>
<comment type="caution">
    <text evidence="2">The sequence shown here is derived from an EMBL/GenBank/DDBJ whole genome shotgun (WGS) entry which is preliminary data.</text>
</comment>
<dbReference type="InterPro" id="IPR003676">
    <property type="entry name" value="SAUR_fam"/>
</dbReference>